<evidence type="ECO:0000313" key="2">
    <source>
        <dbReference type="Proteomes" id="UP000595437"/>
    </source>
</evidence>
<dbReference type="Proteomes" id="UP000595437">
    <property type="component" value="Chromosome 9"/>
</dbReference>
<proteinExistence type="predicted"/>
<feature type="non-terminal residue" evidence="1">
    <location>
        <position position="50"/>
    </location>
</feature>
<dbReference type="EMBL" id="CP045898">
    <property type="protein sequence ID" value="QQP39764.1"/>
    <property type="molecule type" value="Genomic_DNA"/>
</dbReference>
<organism evidence="1 2">
    <name type="scientific">Caligus rogercresseyi</name>
    <name type="common">Sea louse</name>
    <dbReference type="NCBI Taxonomy" id="217165"/>
    <lineage>
        <taxon>Eukaryota</taxon>
        <taxon>Metazoa</taxon>
        <taxon>Ecdysozoa</taxon>
        <taxon>Arthropoda</taxon>
        <taxon>Crustacea</taxon>
        <taxon>Multicrustacea</taxon>
        <taxon>Hexanauplia</taxon>
        <taxon>Copepoda</taxon>
        <taxon>Siphonostomatoida</taxon>
        <taxon>Caligidae</taxon>
        <taxon>Caligus</taxon>
    </lineage>
</organism>
<gene>
    <name evidence="1" type="ORF">FKW44_013582</name>
</gene>
<dbReference type="AlphaFoldDB" id="A0A7T8GXP2"/>
<keyword evidence="2" id="KW-1185">Reference proteome</keyword>
<feature type="non-terminal residue" evidence="1">
    <location>
        <position position="1"/>
    </location>
</feature>
<evidence type="ECO:0000313" key="1">
    <source>
        <dbReference type="EMBL" id="QQP39764.1"/>
    </source>
</evidence>
<name>A0A7T8GXP2_CALRO</name>
<sequence length="50" mass="5610">EISNQFNGEYYYLTKNGDISRENHSAVIEANGCIVYPKILIDGLSKGIFD</sequence>
<protein>
    <submittedName>
        <fullName evidence="1">Uncharacterized protein</fullName>
    </submittedName>
</protein>
<reference evidence="2" key="1">
    <citation type="submission" date="2021-01" db="EMBL/GenBank/DDBJ databases">
        <title>Caligus Genome Assembly.</title>
        <authorList>
            <person name="Gallardo-Escarate C."/>
        </authorList>
    </citation>
    <scope>NUCLEOTIDE SEQUENCE [LARGE SCALE GENOMIC DNA]</scope>
</reference>
<accession>A0A7T8GXP2</accession>